<keyword evidence="3" id="KW-1185">Reference proteome</keyword>
<gene>
    <name evidence="2" type="ORF">QVH07_15090</name>
</gene>
<sequence length="521" mass="57763">MISEVIKRFIFITSAVLVFTYSAQAQLVNSGDLYVKEGAVLYSAFTLENQTTGRFINDGTLILKSDLTNNGLFGFSPNLSSGLTRLEGLSNQSISGSSEFQFWNLNLDNGQGFSLENNLRVFGSGEFNSGIVVSDPSDPVFGFGIGGISQNSSDESFVDGKVGTETDSDFFFPVGDEQFLRFLRAAPAAGGDNLNLHGRYFFEDPDGQYPRDQIDRNIRLIDDAEYWELENLNTGETPMALTLSWRDVTTPAFILGELNQMSIVSWDDAQQLWVSEGGVIDTNEQIITADVEFAGDGVFTLGILVGKTDLSIAKTSFGESIWEGDEFEYELTLQNNSQVVATDVVLVDNLPAGLEYISVEGESIFGLLDFEVEVIGQTVIIRIPEFIGGDEATFRLRVRASDPGRIINVAEVESFEEDENLEDNVDTDENEVKAFFIPNVITPNNDGFNDQFEIKGLNKFISNKITIFNRWGDTLLETDNYGNDWKGEGLVAGTYFYTLEVVEEDGSDQTFKGWIQIIRED</sequence>
<dbReference type="InterPro" id="IPR026341">
    <property type="entry name" value="T9SS_type_B"/>
</dbReference>
<dbReference type="NCBIfam" id="TIGR01451">
    <property type="entry name" value="B_ant_repeat"/>
    <property type="match status" value="1"/>
</dbReference>
<dbReference type="Proteomes" id="UP001171916">
    <property type="component" value="Unassembled WGS sequence"/>
</dbReference>
<feature type="domain" description="DUF11" evidence="1">
    <location>
        <begin position="309"/>
        <end position="427"/>
    </location>
</feature>
<reference evidence="2" key="1">
    <citation type="submission" date="2023-06" db="EMBL/GenBank/DDBJ databases">
        <title>Robiginitalea aurantiacus sp. nov. and Algoriphagus sediminis sp. nov., isolated from coastal sediment.</title>
        <authorList>
            <person name="Zhou Z.Y."/>
            <person name="An J."/>
            <person name="Jia Y.W."/>
            <person name="Du Z.J."/>
        </authorList>
    </citation>
    <scope>NUCLEOTIDE SEQUENCE</scope>
    <source>
        <strain evidence="2">C2-7</strain>
    </source>
</reference>
<dbReference type="NCBIfam" id="TIGR04131">
    <property type="entry name" value="Bac_Flav_CTERM"/>
    <property type="match status" value="1"/>
</dbReference>
<dbReference type="EMBL" id="JAUEPH010000007">
    <property type="protein sequence ID" value="MDN3205485.1"/>
    <property type="molecule type" value="Genomic_DNA"/>
</dbReference>
<proteinExistence type="predicted"/>
<dbReference type="InterPro" id="IPR047589">
    <property type="entry name" value="DUF11_rpt"/>
</dbReference>
<protein>
    <submittedName>
        <fullName evidence="2">Gliding motility-associated C-terminal domain-containing protein</fullName>
    </submittedName>
</protein>
<comment type="caution">
    <text evidence="2">The sequence shown here is derived from an EMBL/GenBank/DDBJ whole genome shotgun (WGS) entry which is preliminary data.</text>
</comment>
<dbReference type="Pfam" id="PF01345">
    <property type="entry name" value="DUF11"/>
    <property type="match status" value="1"/>
</dbReference>
<evidence type="ECO:0000313" key="3">
    <source>
        <dbReference type="Proteomes" id="UP001171916"/>
    </source>
</evidence>
<dbReference type="InterPro" id="IPR001434">
    <property type="entry name" value="OmcB-like_DUF11"/>
</dbReference>
<organism evidence="2 3">
    <name type="scientific">Algoriphagus sediminis</name>
    <dbReference type="NCBI Taxonomy" id="3057113"/>
    <lineage>
        <taxon>Bacteria</taxon>
        <taxon>Pseudomonadati</taxon>
        <taxon>Bacteroidota</taxon>
        <taxon>Cytophagia</taxon>
        <taxon>Cytophagales</taxon>
        <taxon>Cyclobacteriaceae</taxon>
        <taxon>Algoriphagus</taxon>
    </lineage>
</organism>
<evidence type="ECO:0000313" key="2">
    <source>
        <dbReference type="EMBL" id="MDN3205485.1"/>
    </source>
</evidence>
<dbReference type="Pfam" id="PF13585">
    <property type="entry name" value="CHU_C"/>
    <property type="match status" value="1"/>
</dbReference>
<accession>A0ABT7YGL7</accession>
<evidence type="ECO:0000259" key="1">
    <source>
        <dbReference type="Pfam" id="PF01345"/>
    </source>
</evidence>
<name>A0ABT7YGL7_9BACT</name>
<dbReference type="RefSeq" id="WP_290001960.1">
    <property type="nucleotide sequence ID" value="NZ_JAUEPH010000007.1"/>
</dbReference>